<reference evidence="2" key="1">
    <citation type="journal article" date="2009" name="Rice">
        <title>De Novo Next Generation Sequencing of Plant Genomes.</title>
        <authorList>
            <person name="Rounsley S."/>
            <person name="Marri P.R."/>
            <person name="Yu Y."/>
            <person name="He R."/>
            <person name="Sisneros N."/>
            <person name="Goicoechea J.L."/>
            <person name="Lee S.J."/>
            <person name="Angelova A."/>
            <person name="Kudrna D."/>
            <person name="Luo M."/>
            <person name="Affourtit J."/>
            <person name="Desany B."/>
            <person name="Knight J."/>
            <person name="Niazi F."/>
            <person name="Egholm M."/>
            <person name="Wing R.A."/>
        </authorList>
    </citation>
    <scope>NUCLEOTIDE SEQUENCE [LARGE SCALE GENOMIC DNA]</scope>
    <source>
        <strain evidence="2">cv. IRGC 105608</strain>
    </source>
</reference>
<dbReference type="Gramene" id="OBART06G00410.1">
    <property type="protein sequence ID" value="OBART06G00410.1"/>
    <property type="gene ID" value="OBART06G00410"/>
</dbReference>
<keyword evidence="3" id="KW-1185">Reference proteome</keyword>
<dbReference type="Proteomes" id="UP000026960">
    <property type="component" value="Chromosome 6"/>
</dbReference>
<proteinExistence type="predicted"/>
<dbReference type="PaxDb" id="65489-OBART06G00410.1"/>
<dbReference type="AlphaFoldDB" id="A0A0D3GBV5"/>
<sequence>MVMQTSAQQWAAERVGNEVPEPRGWMRVERGRRSVGGASPAPLMPSDQSARGGRVVVRLGSSGVGGDGEHGYVRRGAKWRQQD</sequence>
<feature type="compositionally biased region" description="Basic and acidic residues" evidence="1">
    <location>
        <begin position="21"/>
        <end position="32"/>
    </location>
</feature>
<evidence type="ECO:0000313" key="2">
    <source>
        <dbReference type="EnsemblPlants" id="OBART06G00410.1"/>
    </source>
</evidence>
<accession>A0A0D3GBV5</accession>
<name>A0A0D3GBV5_9ORYZ</name>
<feature type="compositionally biased region" description="Low complexity" evidence="1">
    <location>
        <begin position="49"/>
        <end position="61"/>
    </location>
</feature>
<feature type="compositionally biased region" description="Basic residues" evidence="1">
    <location>
        <begin position="73"/>
        <end position="83"/>
    </location>
</feature>
<reference evidence="2" key="2">
    <citation type="submission" date="2015-03" db="UniProtKB">
        <authorList>
            <consortium name="EnsemblPlants"/>
        </authorList>
    </citation>
    <scope>IDENTIFICATION</scope>
</reference>
<evidence type="ECO:0000256" key="1">
    <source>
        <dbReference type="SAM" id="MobiDB-lite"/>
    </source>
</evidence>
<dbReference type="HOGENOM" id="CLU_2546204_0_0_1"/>
<evidence type="ECO:0000313" key="3">
    <source>
        <dbReference type="Proteomes" id="UP000026960"/>
    </source>
</evidence>
<dbReference type="EnsemblPlants" id="OBART06G00410.1">
    <property type="protein sequence ID" value="OBART06G00410.1"/>
    <property type="gene ID" value="OBART06G00410"/>
</dbReference>
<protein>
    <submittedName>
        <fullName evidence="2">Uncharacterized protein</fullName>
    </submittedName>
</protein>
<feature type="region of interest" description="Disordered" evidence="1">
    <location>
        <begin position="21"/>
        <end position="83"/>
    </location>
</feature>
<organism evidence="2">
    <name type="scientific">Oryza barthii</name>
    <dbReference type="NCBI Taxonomy" id="65489"/>
    <lineage>
        <taxon>Eukaryota</taxon>
        <taxon>Viridiplantae</taxon>
        <taxon>Streptophyta</taxon>
        <taxon>Embryophyta</taxon>
        <taxon>Tracheophyta</taxon>
        <taxon>Spermatophyta</taxon>
        <taxon>Magnoliopsida</taxon>
        <taxon>Liliopsida</taxon>
        <taxon>Poales</taxon>
        <taxon>Poaceae</taxon>
        <taxon>BOP clade</taxon>
        <taxon>Oryzoideae</taxon>
        <taxon>Oryzeae</taxon>
        <taxon>Oryzinae</taxon>
        <taxon>Oryza</taxon>
    </lineage>
</organism>